<dbReference type="SUPFAM" id="SSF56349">
    <property type="entry name" value="DNA breaking-rejoining enzymes"/>
    <property type="match status" value="1"/>
</dbReference>
<dbReference type="InterPro" id="IPR050090">
    <property type="entry name" value="Tyrosine_recombinase_XerCD"/>
</dbReference>
<evidence type="ECO:0000256" key="1">
    <source>
        <dbReference type="ARBA" id="ARBA00022908"/>
    </source>
</evidence>
<keyword evidence="1" id="KW-0229">DNA integration</keyword>
<dbReference type="Proteomes" id="UP000031883">
    <property type="component" value="Chromosome"/>
</dbReference>
<keyword evidence="5" id="KW-1185">Reference proteome</keyword>
<dbReference type="Pfam" id="PF00589">
    <property type="entry name" value="Phage_integrase"/>
    <property type="match status" value="1"/>
</dbReference>
<dbReference type="RefSeq" id="WP_038633098.1">
    <property type="nucleotide sequence ID" value="NZ_CABHXS010000012.1"/>
</dbReference>
<feature type="domain" description="Tyr recombinase" evidence="3">
    <location>
        <begin position="367"/>
        <end position="553"/>
    </location>
</feature>
<protein>
    <submittedName>
        <fullName evidence="4">Phage integrase family protein</fullName>
    </submittedName>
</protein>
<sequence>MSNKVSHQLSHLMLRGQTYYTNFKMKGSTKSIRLSLGTDSLKQAQAMMSRISPYIPLVQSGAMSVEAFKSKLNGMTDLTKQDLDTFLFRTLEADIIEAEYIPQLGRLAKEMAPIIKPEDTAGQAHEYAKAAQSWVFEGNDGTVNLIKNHFQHQNIDPSALSNEISEASTKLDMSKSKVYQAYQAFYNGDFLKYEQLVNSLKSKLSTESHLSHNSIKRDAVTSKPEVCNTPAIKLSEAWKMFVEEKGNHWRLPVAKENQRFYEVLLLVVGDVPVDIITKQHLRDALIVVKNLPSRTIKPYSRMTLQECINLTQDVNYDVPEDDLISSEHVHKHLKIWRSLFSTFLVEQKDILLKAPTEGINYKIEPNRGGHYSETEMCKLKMYFNSLPCDDRLKLYFLTLIYTGARRSEIADIRKEHIKQNDDTGRYYIAITGGKSKHAKRNVPVHKLIEPLLLKHISTLSSNDLVFSELPDYTTITQTWVNIMRELKIPDHDEFGLKRRIHSLRHTFISKAITTIVNHTLVQFVVGHSRTRSLGLTNIYVHAPPIKDLLPVVDCIE</sequence>
<evidence type="ECO:0000313" key="5">
    <source>
        <dbReference type="Proteomes" id="UP000031883"/>
    </source>
</evidence>
<keyword evidence="2" id="KW-0233">DNA recombination</keyword>
<organism evidence="4 5">
    <name type="scientific">Yersinia rochesterensis</name>
    <dbReference type="NCBI Taxonomy" id="1604335"/>
    <lineage>
        <taxon>Bacteria</taxon>
        <taxon>Pseudomonadati</taxon>
        <taxon>Pseudomonadota</taxon>
        <taxon>Gammaproteobacteria</taxon>
        <taxon>Enterobacterales</taxon>
        <taxon>Yersiniaceae</taxon>
        <taxon>Yersinia</taxon>
    </lineage>
</organism>
<dbReference type="InterPro" id="IPR011010">
    <property type="entry name" value="DNA_brk_join_enz"/>
</dbReference>
<accession>A0ABN4FDL5</accession>
<dbReference type="PANTHER" id="PTHR30349:SF64">
    <property type="entry name" value="PROPHAGE INTEGRASE INTD-RELATED"/>
    <property type="match status" value="1"/>
</dbReference>
<dbReference type="EMBL" id="CP009997">
    <property type="protein sequence ID" value="AJJ35335.1"/>
    <property type="molecule type" value="Genomic_DNA"/>
</dbReference>
<evidence type="ECO:0000256" key="2">
    <source>
        <dbReference type="ARBA" id="ARBA00023172"/>
    </source>
</evidence>
<dbReference type="Gene3D" id="1.10.443.10">
    <property type="entry name" value="Intergrase catalytic core"/>
    <property type="match status" value="1"/>
</dbReference>
<name>A0ABN4FDL5_9GAMM</name>
<dbReference type="PANTHER" id="PTHR30349">
    <property type="entry name" value="PHAGE INTEGRASE-RELATED"/>
    <property type="match status" value="1"/>
</dbReference>
<reference evidence="4 5" key="1">
    <citation type="journal article" date="2015" name="Genome Announc.">
        <title>Thirty-Two Complete Genome Assemblies of Nine Yersinia Species, Including Y. pestis, Y. pseudotuberculosis, and Y. enterocolitica.</title>
        <authorList>
            <person name="Johnson S.L."/>
            <person name="Daligault H.E."/>
            <person name="Davenport K.W."/>
            <person name="Jaissle J."/>
            <person name="Frey K.G."/>
            <person name="Ladner J.T."/>
            <person name="Broomall S.M."/>
            <person name="Bishop-Lilly K.A."/>
            <person name="Bruce D.C."/>
            <person name="Coyne S.R."/>
            <person name="Gibbons H.S."/>
            <person name="Lo C.C."/>
            <person name="Munk A.C."/>
            <person name="Rosenzweig C.N."/>
            <person name="Koroleva G.I."/>
            <person name="Palacios G.F."/>
            <person name="Redden C.L."/>
            <person name="Xu Y."/>
            <person name="Minogue T.D."/>
            <person name="Chain P.S."/>
        </authorList>
    </citation>
    <scope>NUCLEOTIDE SEQUENCE [LARGE SCALE GENOMIC DNA]</scope>
    <source>
        <strain evidence="4 5">Y231</strain>
    </source>
</reference>
<evidence type="ECO:0000313" key="4">
    <source>
        <dbReference type="EMBL" id="AJJ35335.1"/>
    </source>
</evidence>
<dbReference type="InterPro" id="IPR013762">
    <property type="entry name" value="Integrase-like_cat_sf"/>
</dbReference>
<dbReference type="InterPro" id="IPR002104">
    <property type="entry name" value="Integrase_catalytic"/>
</dbReference>
<gene>
    <name evidence="4" type="ORF">CH54_504</name>
</gene>
<dbReference type="PROSITE" id="PS51898">
    <property type="entry name" value="TYR_RECOMBINASE"/>
    <property type="match status" value="1"/>
</dbReference>
<evidence type="ECO:0000259" key="3">
    <source>
        <dbReference type="PROSITE" id="PS51898"/>
    </source>
</evidence>
<proteinExistence type="predicted"/>